<evidence type="ECO:0000313" key="2">
    <source>
        <dbReference type="Proteomes" id="UP001219956"/>
    </source>
</evidence>
<name>A0ABT5IVN7_9NEIS</name>
<accession>A0ABT5IVN7</accession>
<sequence length="115" mass="12645">MGQAKKRGSREQRIADALGLNQRTLVDIKKEYGLPATAEFLGYGVHLPVPDEFLAMFEDTAVATKKAWCKNPQAALTMDSFADAYETSRKCRDSTVVGIFDLGDQIYVAQIGGEK</sequence>
<dbReference type="EMBL" id="JAQQLF010000005">
    <property type="protein sequence ID" value="MDC7716589.1"/>
    <property type="molecule type" value="Genomic_DNA"/>
</dbReference>
<dbReference type="RefSeq" id="WP_272750983.1">
    <property type="nucleotide sequence ID" value="NZ_JAQQLF010000005.1"/>
</dbReference>
<proteinExistence type="predicted"/>
<evidence type="ECO:0000313" key="1">
    <source>
        <dbReference type="EMBL" id="MDC7716589.1"/>
    </source>
</evidence>
<protein>
    <submittedName>
        <fullName evidence="1">Uncharacterized protein</fullName>
    </submittedName>
</protein>
<dbReference type="Proteomes" id="UP001219956">
    <property type="component" value="Unassembled WGS sequence"/>
</dbReference>
<comment type="caution">
    <text evidence="1">The sequence shown here is derived from an EMBL/GenBank/DDBJ whole genome shotgun (WGS) entry which is preliminary data.</text>
</comment>
<keyword evidence="2" id="KW-1185">Reference proteome</keyword>
<gene>
    <name evidence="1" type="ORF">PQU95_05105</name>
</gene>
<organism evidence="1 2">
    <name type="scientific">Vogesella aquatica</name>
    <dbReference type="NCBI Taxonomy" id="2984206"/>
    <lineage>
        <taxon>Bacteria</taxon>
        <taxon>Pseudomonadati</taxon>
        <taxon>Pseudomonadota</taxon>
        <taxon>Betaproteobacteria</taxon>
        <taxon>Neisseriales</taxon>
        <taxon>Chromobacteriaceae</taxon>
        <taxon>Vogesella</taxon>
    </lineage>
</organism>
<reference evidence="1 2" key="1">
    <citation type="submission" date="2023-01" db="EMBL/GenBank/DDBJ databases">
        <title>Novel species of the genus Vogesella isolated from rivers.</title>
        <authorList>
            <person name="Lu H."/>
        </authorList>
    </citation>
    <scope>NUCLEOTIDE SEQUENCE [LARGE SCALE GENOMIC DNA]</scope>
    <source>
        <strain evidence="1 2">DC21W</strain>
    </source>
</reference>